<proteinExistence type="predicted"/>
<dbReference type="AlphaFoldDB" id="A0A8J2J5N5"/>
<protein>
    <submittedName>
        <fullName evidence="2">Uncharacterized protein</fullName>
    </submittedName>
</protein>
<comment type="caution">
    <text evidence="2">The sequence shown here is derived from an EMBL/GenBank/DDBJ whole genome shotgun (WGS) entry which is preliminary data.</text>
</comment>
<dbReference type="InterPro" id="IPR053018">
    <property type="entry name" value="Elsinochrome_Biosynth-Asso"/>
</dbReference>
<accession>A0A8J2J5N5</accession>
<name>A0A8J2J5N5_FUSEQ</name>
<feature type="transmembrane region" description="Helical" evidence="1">
    <location>
        <begin position="247"/>
        <end position="266"/>
    </location>
</feature>
<sequence>MGYNCSCAARGDQVEPYGDVAGPGREQVIVGFLGTGWLAVAFVLLHYLFVFDPYEDPFQAGDGNNSSAASNPWRANPIDCLVKGIVKKGLDRMHIGSDWISGLEMSILGMCDLQFVTGLGIFISGFIDLTKGISAYHFILVTHLAWFSNLTHICGLTVLRKYFHTRPTERIIRMVCMVILALMLLVAIGPTLSFNWAHLDEGTASLAGTDAICFYDPARSTDWHKRSEHVRGDFTGSTAYQTGTMSIVLLILSFVYWLVVSAAWGATKLFMTKSSVTVEENGWTFGQIFPAFLLIGPIATPVKGAFGGQFSSPPSIITDPTTPAEQTASEDHATIFHDAQHFDESLEMRRFRQYLFNCLGRNYYDTSTCPWIVTVFCFACIQVLEVTVLTFLELVVQRSSATNALSTVSILIFVVTPTAIYFLFFACLYFEYFFNGRHCMVFSILVSVVVFGLDSLHPVWGVLYNPSSTELKVMSRKGQFDFTWSISAFIFVLAIAGFTQPSLVFGRNPN</sequence>
<keyword evidence="1" id="KW-0472">Membrane</keyword>
<evidence type="ECO:0000256" key="1">
    <source>
        <dbReference type="SAM" id="Phobius"/>
    </source>
</evidence>
<keyword evidence="1" id="KW-0812">Transmembrane</keyword>
<dbReference type="Proteomes" id="UP000693738">
    <property type="component" value="Unassembled WGS sequence"/>
</dbReference>
<reference evidence="2" key="1">
    <citation type="submission" date="2021-05" db="EMBL/GenBank/DDBJ databases">
        <authorList>
            <person name="Khan N."/>
        </authorList>
    </citation>
    <scope>NUCLEOTIDE SEQUENCE</scope>
</reference>
<feature type="transmembrane region" description="Helical" evidence="1">
    <location>
        <begin position="171"/>
        <end position="192"/>
    </location>
</feature>
<keyword evidence="1" id="KW-1133">Transmembrane helix</keyword>
<feature type="transmembrane region" description="Helical" evidence="1">
    <location>
        <begin position="484"/>
        <end position="505"/>
    </location>
</feature>
<evidence type="ECO:0000313" key="3">
    <source>
        <dbReference type="Proteomes" id="UP000693738"/>
    </source>
</evidence>
<gene>
    <name evidence="2" type="ORF">FEQUK3_LOCUS5605</name>
</gene>
<organism evidence="2 3">
    <name type="scientific">Fusarium equiseti</name>
    <name type="common">Fusarium scirpi</name>
    <dbReference type="NCBI Taxonomy" id="61235"/>
    <lineage>
        <taxon>Eukaryota</taxon>
        <taxon>Fungi</taxon>
        <taxon>Dikarya</taxon>
        <taxon>Ascomycota</taxon>
        <taxon>Pezizomycotina</taxon>
        <taxon>Sordariomycetes</taxon>
        <taxon>Hypocreomycetidae</taxon>
        <taxon>Hypocreales</taxon>
        <taxon>Nectriaceae</taxon>
        <taxon>Fusarium</taxon>
        <taxon>Fusarium incarnatum-equiseti species complex</taxon>
    </lineage>
</organism>
<evidence type="ECO:0000313" key="2">
    <source>
        <dbReference type="EMBL" id="CAG7559889.1"/>
    </source>
</evidence>
<feature type="transmembrane region" description="Helical" evidence="1">
    <location>
        <begin position="404"/>
        <end position="430"/>
    </location>
</feature>
<feature type="transmembrane region" description="Helical" evidence="1">
    <location>
        <begin position="28"/>
        <end position="49"/>
    </location>
</feature>
<dbReference type="PANTHER" id="PTHR37577">
    <property type="entry name" value="INTEGRAL MEMBRANE PROTEIN"/>
    <property type="match status" value="1"/>
</dbReference>
<feature type="transmembrane region" description="Helical" evidence="1">
    <location>
        <begin position="133"/>
        <end position="159"/>
    </location>
</feature>
<dbReference type="EMBL" id="CAJSTJ010000130">
    <property type="protein sequence ID" value="CAG7559889.1"/>
    <property type="molecule type" value="Genomic_DNA"/>
</dbReference>
<feature type="transmembrane region" description="Helical" evidence="1">
    <location>
        <begin position="442"/>
        <end position="464"/>
    </location>
</feature>
<dbReference type="PANTHER" id="PTHR37577:SF1">
    <property type="entry name" value="INTEGRAL MEMBRANE PROTEIN"/>
    <property type="match status" value="1"/>
</dbReference>
<feature type="transmembrane region" description="Helical" evidence="1">
    <location>
        <begin position="371"/>
        <end position="392"/>
    </location>
</feature>